<evidence type="ECO:0000313" key="2">
    <source>
        <dbReference type="EMBL" id="CAL8143018.1"/>
    </source>
</evidence>
<accession>A0ABP1S334</accession>
<proteinExistence type="predicted"/>
<evidence type="ECO:0000313" key="3">
    <source>
        <dbReference type="Proteomes" id="UP001642540"/>
    </source>
</evidence>
<sequence>MKQYTVPLVKSGETNVEYGTQKELQSGEKLAQQTTEDFPLDKKSDLGDATTLTSKESGDGSLVVAAVNKHNSMLQSNQAQSVTAWQEAYSENISVTIIPDGSDILVLANGPGIHRNFQVSVSEYANYQILPKAAKALEYLEMIDFKAPSFATNVKRGFCYQIMDDIDGLSFEIRSLAWMPSEIIVKIARCSSSLNVIRLRNTCSEIRGALSSTNAQFWKGMIKKYESNLKPHV</sequence>
<keyword evidence="3" id="KW-1185">Reference proteome</keyword>
<dbReference type="EMBL" id="CAXLJM020000151">
    <property type="protein sequence ID" value="CAL8143018.1"/>
    <property type="molecule type" value="Genomic_DNA"/>
</dbReference>
<protein>
    <recommendedName>
        <fullName evidence="4">F-box domain-containing protein</fullName>
    </recommendedName>
</protein>
<evidence type="ECO:0008006" key="4">
    <source>
        <dbReference type="Google" id="ProtNLM"/>
    </source>
</evidence>
<evidence type="ECO:0000256" key="1">
    <source>
        <dbReference type="SAM" id="MobiDB-lite"/>
    </source>
</evidence>
<dbReference type="Proteomes" id="UP001642540">
    <property type="component" value="Unassembled WGS sequence"/>
</dbReference>
<reference evidence="2 3" key="1">
    <citation type="submission" date="2024-08" db="EMBL/GenBank/DDBJ databases">
        <authorList>
            <person name="Cucini C."/>
            <person name="Frati F."/>
        </authorList>
    </citation>
    <scope>NUCLEOTIDE SEQUENCE [LARGE SCALE GENOMIC DNA]</scope>
</reference>
<organism evidence="2 3">
    <name type="scientific">Orchesella dallaii</name>
    <dbReference type="NCBI Taxonomy" id="48710"/>
    <lineage>
        <taxon>Eukaryota</taxon>
        <taxon>Metazoa</taxon>
        <taxon>Ecdysozoa</taxon>
        <taxon>Arthropoda</taxon>
        <taxon>Hexapoda</taxon>
        <taxon>Collembola</taxon>
        <taxon>Entomobryomorpha</taxon>
        <taxon>Entomobryoidea</taxon>
        <taxon>Orchesellidae</taxon>
        <taxon>Orchesellinae</taxon>
        <taxon>Orchesella</taxon>
    </lineage>
</organism>
<name>A0ABP1S334_9HEXA</name>
<feature type="region of interest" description="Disordered" evidence="1">
    <location>
        <begin position="17"/>
        <end position="47"/>
    </location>
</feature>
<comment type="caution">
    <text evidence="2">The sequence shown here is derived from an EMBL/GenBank/DDBJ whole genome shotgun (WGS) entry which is preliminary data.</text>
</comment>
<gene>
    <name evidence="2" type="ORF">ODALV1_LOCUS29227</name>
</gene>